<comment type="catalytic activity">
    <reaction evidence="4">
        <text>L-asparagine + H2O = L-aspartate + NH4(+)</text>
        <dbReference type="Rhea" id="RHEA:21016"/>
        <dbReference type="ChEBI" id="CHEBI:15377"/>
        <dbReference type="ChEBI" id="CHEBI:28938"/>
        <dbReference type="ChEBI" id="CHEBI:29991"/>
        <dbReference type="ChEBI" id="CHEBI:58048"/>
        <dbReference type="EC" id="3.5.1.1"/>
    </reaction>
</comment>
<dbReference type="SMART" id="SM00870">
    <property type="entry name" value="Asparaginase"/>
    <property type="match status" value="1"/>
</dbReference>
<dbReference type="PANTHER" id="PTHR11707:SF28">
    <property type="entry name" value="60 KDA LYSOPHOSPHOLIPASE"/>
    <property type="match status" value="1"/>
</dbReference>
<evidence type="ECO:0000259" key="8">
    <source>
        <dbReference type="Pfam" id="PF17763"/>
    </source>
</evidence>
<dbReference type="EC" id="3.5.1.1" evidence="2"/>
<dbReference type="PIRSF" id="PIRSF500176">
    <property type="entry name" value="L_ASNase"/>
    <property type="match status" value="1"/>
</dbReference>
<dbReference type="Gene3D" id="3.40.50.1170">
    <property type="entry name" value="L-asparaginase, N-terminal domain"/>
    <property type="match status" value="1"/>
</dbReference>
<keyword evidence="10" id="KW-1185">Reference proteome</keyword>
<evidence type="ECO:0000259" key="7">
    <source>
        <dbReference type="Pfam" id="PF00710"/>
    </source>
</evidence>
<comment type="similarity">
    <text evidence="1">Belongs to the asparaginase 1 family.</text>
</comment>
<dbReference type="RefSeq" id="WP_285931920.1">
    <property type="nucleotide sequence ID" value="NZ_JASTZU010000034.1"/>
</dbReference>
<dbReference type="InterPro" id="IPR020827">
    <property type="entry name" value="Asparaginase/glutaminase_AS1"/>
</dbReference>
<dbReference type="InterPro" id="IPR036152">
    <property type="entry name" value="Asp/glu_Ase-like_sf"/>
</dbReference>
<sequence>MKNILVIHTGGTISMEEDLTTGAVTTANTHPLHNMTAMIREIANIEEEILFNLPSPHITPSHMLELAKKINNKISTHHIDGIVVTHGTDTLEETAYFLDLFLATQIPVVITGAMRSSNELGSDGPYNLMSSIRVAICDEATDKGVLVVMNDEIHTAKYVTKTSTSNVATFQSPQFGPIGVITKQAVNFYQKLITNESYPIKNITKNVALIKAYAGMDGSLIRAIQQSNVDGLVIEGFGQGNIPPEVIVSIKDFIADNKPVVLVSRCFKGTVQATYAYTGGGRHLKDLGVIFANGLTGQKARIKLLIALEITAISSELNSIFEI</sequence>
<dbReference type="PROSITE" id="PS00144">
    <property type="entry name" value="ASN_GLN_ASE_1"/>
    <property type="match status" value="1"/>
</dbReference>
<gene>
    <name evidence="9" type="ORF">QQS35_09985</name>
</gene>
<evidence type="ECO:0000256" key="2">
    <source>
        <dbReference type="ARBA" id="ARBA00012920"/>
    </source>
</evidence>
<protein>
    <recommendedName>
        <fullName evidence="2">asparaginase</fullName>
        <ecNumber evidence="2">3.5.1.1</ecNumber>
    </recommendedName>
</protein>
<dbReference type="CDD" id="cd08964">
    <property type="entry name" value="L-asparaginase_II"/>
    <property type="match status" value="1"/>
</dbReference>
<dbReference type="SUPFAM" id="SSF53774">
    <property type="entry name" value="Glutaminase/Asparaginase"/>
    <property type="match status" value="1"/>
</dbReference>
<evidence type="ECO:0000256" key="4">
    <source>
        <dbReference type="ARBA" id="ARBA00049366"/>
    </source>
</evidence>
<dbReference type="Proteomes" id="UP001235343">
    <property type="component" value="Unassembled WGS sequence"/>
</dbReference>
<dbReference type="Gene3D" id="3.40.50.40">
    <property type="match status" value="1"/>
</dbReference>
<reference evidence="9 10" key="1">
    <citation type="submission" date="2023-06" db="EMBL/GenBank/DDBJ databases">
        <title>Aquibacillus rhizosphaerae LR5S19.</title>
        <authorList>
            <person name="Sun J.-Q."/>
        </authorList>
    </citation>
    <scope>NUCLEOTIDE SEQUENCE [LARGE SCALE GENOMIC DNA]</scope>
    <source>
        <strain evidence="9 10">LR5S19</strain>
    </source>
</reference>
<dbReference type="InterPro" id="IPR037152">
    <property type="entry name" value="L-asparaginase_N_sf"/>
</dbReference>
<feature type="active site" evidence="5">
    <location>
        <position position="12"/>
    </location>
</feature>
<dbReference type="EMBL" id="JASTZU010000034">
    <property type="protein sequence ID" value="MDL4840779.1"/>
    <property type="molecule type" value="Genomic_DNA"/>
</dbReference>
<feature type="domain" description="L-asparaginase N-terminal" evidence="7">
    <location>
        <begin position="3"/>
        <end position="192"/>
    </location>
</feature>
<dbReference type="InterPro" id="IPR040919">
    <property type="entry name" value="Asparaginase_C"/>
</dbReference>
<comment type="caution">
    <text evidence="9">The sequence shown here is derived from an EMBL/GenBank/DDBJ whole genome shotgun (WGS) entry which is preliminary data.</text>
</comment>
<evidence type="ECO:0000256" key="1">
    <source>
        <dbReference type="ARBA" id="ARBA00010518"/>
    </source>
</evidence>
<dbReference type="InterPro" id="IPR004550">
    <property type="entry name" value="AsnASE_II"/>
</dbReference>
<accession>A0ABT7L4J1</accession>
<evidence type="ECO:0000256" key="6">
    <source>
        <dbReference type="PROSITE-ProRule" id="PRU10100"/>
    </source>
</evidence>
<dbReference type="PANTHER" id="PTHR11707">
    <property type="entry name" value="L-ASPARAGINASE"/>
    <property type="match status" value="1"/>
</dbReference>
<dbReference type="InterPro" id="IPR027474">
    <property type="entry name" value="L-asparaginase_N"/>
</dbReference>
<dbReference type="InterPro" id="IPR006034">
    <property type="entry name" value="Asparaginase/glutaminase-like"/>
</dbReference>
<dbReference type="PRINTS" id="PR00139">
    <property type="entry name" value="ASNGLNASE"/>
</dbReference>
<dbReference type="PROSITE" id="PS51732">
    <property type="entry name" value="ASN_GLN_ASE_3"/>
    <property type="match status" value="1"/>
</dbReference>
<feature type="active site" evidence="6">
    <location>
        <position position="88"/>
    </location>
</feature>
<evidence type="ECO:0000313" key="10">
    <source>
        <dbReference type="Proteomes" id="UP001235343"/>
    </source>
</evidence>
<dbReference type="SFLD" id="SFLDS00057">
    <property type="entry name" value="Glutaminase/Asparaginase"/>
    <property type="match status" value="1"/>
</dbReference>
<dbReference type="Pfam" id="PF17763">
    <property type="entry name" value="Asparaginase_C"/>
    <property type="match status" value="1"/>
</dbReference>
<name>A0ABT7L4J1_9BACI</name>
<keyword evidence="3" id="KW-0378">Hydrolase</keyword>
<proteinExistence type="inferred from homology"/>
<organism evidence="9 10">
    <name type="scientific">Aquibacillus rhizosphaerae</name>
    <dbReference type="NCBI Taxonomy" id="3051431"/>
    <lineage>
        <taxon>Bacteria</taxon>
        <taxon>Bacillati</taxon>
        <taxon>Bacillota</taxon>
        <taxon>Bacilli</taxon>
        <taxon>Bacillales</taxon>
        <taxon>Bacillaceae</taxon>
        <taxon>Aquibacillus</taxon>
    </lineage>
</organism>
<dbReference type="Pfam" id="PF00710">
    <property type="entry name" value="Asparaginase"/>
    <property type="match status" value="1"/>
</dbReference>
<evidence type="ECO:0000313" key="9">
    <source>
        <dbReference type="EMBL" id="MDL4840779.1"/>
    </source>
</evidence>
<dbReference type="PIRSF" id="PIRSF001220">
    <property type="entry name" value="L-ASNase_gatD"/>
    <property type="match status" value="1"/>
</dbReference>
<evidence type="ECO:0000256" key="5">
    <source>
        <dbReference type="PROSITE-ProRule" id="PRU10099"/>
    </source>
</evidence>
<dbReference type="InterPro" id="IPR027473">
    <property type="entry name" value="L-asparaginase_C"/>
</dbReference>
<dbReference type="PROSITE" id="PS00917">
    <property type="entry name" value="ASN_GLN_ASE_2"/>
    <property type="match status" value="1"/>
</dbReference>
<feature type="domain" description="Asparaginase/glutaminase C-terminal" evidence="8">
    <location>
        <begin position="206"/>
        <end position="321"/>
    </location>
</feature>
<dbReference type="InterPro" id="IPR027475">
    <property type="entry name" value="Asparaginase/glutaminase_AS2"/>
</dbReference>
<evidence type="ECO:0000256" key="3">
    <source>
        <dbReference type="ARBA" id="ARBA00022801"/>
    </source>
</evidence>